<feature type="domain" description="AB hydrolase-1" evidence="3">
    <location>
        <begin position="93"/>
        <end position="332"/>
    </location>
</feature>
<comment type="caution">
    <text evidence="4">The sequence shown here is derived from an EMBL/GenBank/DDBJ whole genome shotgun (WGS) entry which is preliminary data.</text>
</comment>
<dbReference type="AlphaFoldDB" id="A0A6I7HRU4"/>
<dbReference type="Gene3D" id="3.40.50.1820">
    <property type="entry name" value="alpha/beta hydrolase"/>
    <property type="match status" value="1"/>
</dbReference>
<dbReference type="Proteomes" id="UP000252582">
    <property type="component" value="Unassembled WGS sequence"/>
</dbReference>
<dbReference type="GO" id="GO:0016787">
    <property type="term" value="F:hydrolase activity"/>
    <property type="evidence" value="ECO:0007669"/>
    <property type="project" value="UniProtKB-KW"/>
</dbReference>
<dbReference type="GO" id="GO:0016020">
    <property type="term" value="C:membrane"/>
    <property type="evidence" value="ECO:0007669"/>
    <property type="project" value="TreeGrafter"/>
</dbReference>
<dbReference type="InterPro" id="IPR050266">
    <property type="entry name" value="AB_hydrolase_sf"/>
</dbReference>
<dbReference type="PANTHER" id="PTHR43798">
    <property type="entry name" value="MONOACYLGLYCEROL LIPASE"/>
    <property type="match status" value="1"/>
</dbReference>
<keyword evidence="2" id="KW-0472">Membrane</keyword>
<evidence type="ECO:0000256" key="1">
    <source>
        <dbReference type="ARBA" id="ARBA00022801"/>
    </source>
</evidence>
<keyword evidence="2" id="KW-0812">Transmembrane</keyword>
<gene>
    <name evidence="4" type="ORF">DFR48_10148</name>
</gene>
<evidence type="ECO:0000313" key="4">
    <source>
        <dbReference type="EMBL" id="RCW28040.1"/>
    </source>
</evidence>
<evidence type="ECO:0000256" key="2">
    <source>
        <dbReference type="SAM" id="Phobius"/>
    </source>
</evidence>
<sequence length="353" mass="36727">MVNVAARSAGSLISLSPTPGVVDVAAEIGMMLTRRTLFALAAGGTAVAVGAGWLHRRYAVALGAARAHIAGYRATTIEGRFGPLEYAEAGTGKPVLMIHGSGGGCDQGLLFAAPLVENGMRVISPSRFGYLGSAFPTDPSSENQADAFVDLLDALGIDRIPVIGGSAGALSAIAFAIRHPDRCAALIAVVPAAYAPNRPPARPWSPGQEHLVEAALGSDFLFWAAMSAMPDLMIGSVLATDPALFAAAAPDERSRVQAILDAILPVSERAQGLLNDMRLAGDPQPMPLEAITAPTLAISVEDDRYLTADAARYIADRVAGARLILYPTGGHVWIGHNAELFSAIQGFIEETAR</sequence>
<dbReference type="InterPro" id="IPR000073">
    <property type="entry name" value="AB_hydrolase_1"/>
</dbReference>
<name>A0A6I7HRU4_9HYPH</name>
<keyword evidence="5" id="KW-1185">Reference proteome</keyword>
<organism evidence="4 5">
    <name type="scientific">Ciceribacter lividus</name>
    <dbReference type="NCBI Taxonomy" id="1197950"/>
    <lineage>
        <taxon>Bacteria</taxon>
        <taxon>Pseudomonadati</taxon>
        <taxon>Pseudomonadota</taxon>
        <taxon>Alphaproteobacteria</taxon>
        <taxon>Hyphomicrobiales</taxon>
        <taxon>Rhizobiaceae</taxon>
        <taxon>Ciceribacter</taxon>
    </lineage>
</organism>
<accession>A0A6I7HRU4</accession>
<reference evidence="4 5" key="1">
    <citation type="submission" date="2018-07" db="EMBL/GenBank/DDBJ databases">
        <title>Genomic Encyclopedia of Type Strains, Phase IV (KMG-IV): sequencing the most valuable type-strain genomes for metagenomic binning, comparative biology and taxonomic classification.</title>
        <authorList>
            <person name="Goeker M."/>
        </authorList>
    </citation>
    <scope>NUCLEOTIDE SEQUENCE [LARGE SCALE GENOMIC DNA]</scope>
    <source>
        <strain evidence="4 5">DSM 25528</strain>
    </source>
</reference>
<dbReference type="PANTHER" id="PTHR43798:SF31">
    <property type="entry name" value="AB HYDROLASE SUPERFAMILY PROTEIN YCLE"/>
    <property type="match status" value="1"/>
</dbReference>
<feature type="transmembrane region" description="Helical" evidence="2">
    <location>
        <begin position="37"/>
        <end position="54"/>
    </location>
</feature>
<evidence type="ECO:0000313" key="5">
    <source>
        <dbReference type="Proteomes" id="UP000252582"/>
    </source>
</evidence>
<proteinExistence type="predicted"/>
<dbReference type="Pfam" id="PF00561">
    <property type="entry name" value="Abhydrolase_1"/>
    <property type="match status" value="1"/>
</dbReference>
<keyword evidence="2" id="KW-1133">Transmembrane helix</keyword>
<keyword evidence="1" id="KW-0378">Hydrolase</keyword>
<dbReference type="RefSeq" id="WP_147273493.1">
    <property type="nucleotide sequence ID" value="NZ_QPIX01000001.1"/>
</dbReference>
<dbReference type="EMBL" id="QPIX01000001">
    <property type="protein sequence ID" value="RCW28040.1"/>
    <property type="molecule type" value="Genomic_DNA"/>
</dbReference>
<dbReference type="SUPFAM" id="SSF53474">
    <property type="entry name" value="alpha/beta-Hydrolases"/>
    <property type="match status" value="1"/>
</dbReference>
<evidence type="ECO:0000259" key="3">
    <source>
        <dbReference type="Pfam" id="PF00561"/>
    </source>
</evidence>
<protein>
    <submittedName>
        <fullName evidence="4">Pimeloyl-ACP methyl ester carboxylesterase</fullName>
    </submittedName>
</protein>
<dbReference type="InterPro" id="IPR029058">
    <property type="entry name" value="AB_hydrolase_fold"/>
</dbReference>